<dbReference type="CDD" id="cd02856">
    <property type="entry name" value="E_set_GDE_Isoamylase_N"/>
    <property type="match status" value="1"/>
</dbReference>
<feature type="region of interest" description="Disordered" evidence="6">
    <location>
        <begin position="397"/>
        <end position="439"/>
    </location>
</feature>
<dbReference type="Pfam" id="PF00128">
    <property type="entry name" value="Alpha-amylase"/>
    <property type="match status" value="1"/>
</dbReference>
<feature type="region of interest" description="Disordered" evidence="6">
    <location>
        <begin position="370"/>
        <end position="389"/>
    </location>
</feature>
<evidence type="ECO:0000259" key="7">
    <source>
        <dbReference type="SMART" id="SM00642"/>
    </source>
</evidence>
<dbReference type="InterPro" id="IPR006047">
    <property type="entry name" value="GH13_cat_dom"/>
</dbReference>
<dbReference type="InterPro" id="IPR017853">
    <property type="entry name" value="GH"/>
</dbReference>
<evidence type="ECO:0000256" key="4">
    <source>
        <dbReference type="ARBA" id="ARBA00022640"/>
    </source>
</evidence>
<comment type="similarity">
    <text evidence="2">Belongs to the glycosyl hydrolase 13 family.</text>
</comment>
<keyword evidence="9" id="KW-1185">Reference proteome</keyword>
<dbReference type="SUPFAM" id="SSF81296">
    <property type="entry name" value="E set domains"/>
    <property type="match status" value="1"/>
</dbReference>
<dbReference type="Pfam" id="PF02922">
    <property type="entry name" value="CBM_48"/>
    <property type="match status" value="1"/>
</dbReference>
<gene>
    <name evidence="8" type="ORF">WJX81_003335</name>
</gene>
<dbReference type="InterPro" id="IPR014756">
    <property type="entry name" value="Ig_E-set"/>
</dbReference>
<organism evidence="8 9">
    <name type="scientific">Elliptochloris bilobata</name>
    <dbReference type="NCBI Taxonomy" id="381761"/>
    <lineage>
        <taxon>Eukaryota</taxon>
        <taxon>Viridiplantae</taxon>
        <taxon>Chlorophyta</taxon>
        <taxon>core chlorophytes</taxon>
        <taxon>Trebouxiophyceae</taxon>
        <taxon>Trebouxiophyceae incertae sedis</taxon>
        <taxon>Elliptochloris clade</taxon>
        <taxon>Elliptochloris</taxon>
    </lineage>
</organism>
<comment type="subcellular location">
    <subcellularLocation>
        <location evidence="1">Plastid</location>
        <location evidence="1">Chloroplast</location>
    </subcellularLocation>
</comment>
<keyword evidence="5" id="KW-0809">Transit peptide</keyword>
<evidence type="ECO:0000256" key="6">
    <source>
        <dbReference type="SAM" id="MobiDB-lite"/>
    </source>
</evidence>
<dbReference type="GO" id="GO:0009507">
    <property type="term" value="C:chloroplast"/>
    <property type="evidence" value="ECO:0007669"/>
    <property type="project" value="UniProtKB-SubCell"/>
</dbReference>
<evidence type="ECO:0000313" key="9">
    <source>
        <dbReference type="Proteomes" id="UP001445335"/>
    </source>
</evidence>
<dbReference type="PANTHER" id="PTHR43002">
    <property type="entry name" value="GLYCOGEN DEBRANCHING ENZYME"/>
    <property type="match status" value="1"/>
</dbReference>
<feature type="compositionally biased region" description="Low complexity" evidence="6">
    <location>
        <begin position="831"/>
        <end position="855"/>
    </location>
</feature>
<dbReference type="SMART" id="SM00642">
    <property type="entry name" value="Aamy"/>
    <property type="match status" value="1"/>
</dbReference>
<sequence>MGATLLASIGTTNFALFSTNARSVVLCLFTEGDLRAGRTTHEVQLDPLLNRTGDVWHVALPDLDSSLLYGYRMGGLHQGRDKGAAAAGQRFEESCVVLDPYARAIIGRRSFGQLGPDLKYGQAGVLGAAPTWPQAAATLPAPGPPFDWQGDRPLGLLMEDLIIYEMHVRGFTWGGTAGVRSPGTYLGLVEKLPYLQALGINAIELLPVHEFNELEYYQVIPGSDQFRFNYWGYSTVGFFAPMARYSAAAVGGGGGADVVDEFKTLVRECHKRGIEVILDVVFNHTAEGNEMGPTLSFRGLDNRVYYMLAPEGQYYNYSGCGNTLNCNHPVVRRFIVDCLRYWVLEMHVDGFRFDLGSIFTRAHSQWHDVGAASEDAARDKPGEPLAAANGASMEPAMKPLADLGSSQPSTPPPPPAAPGIMPNAAGSPTGTPLNDPPLVEMISEDPVLQNTKLIAEAWDCDGLNQVGAFPHYGGRWAEWNGTFRDAVRAFVKGTEGPWAAAFASAVAGSPHLYRDAGTPPGDWWGAHGGRRWRGGRGPAHSVNFITAHDGFPLADLVAYNQKHNEANGEGNRDGEQHNLTWNCGAEGLTRAPRVLRLRARQQRNLAAALLLAQGVPMVLMGDEYGHSKGGNNNTYCHDSPLNWFNWDLASDESNGFARFFRALVRFRQRHPELRRGYYGGLDFHGAAPGAPDFGEASRLVAWSLGDGAGGGLYIAFNASHRAQVVELPHWPGRAWRLVADTSKEPPYDWLEDDGALTAAQMADVHAAAAAWLDDGLYALLPYSSLLLTSVSAPPWQEPAAQQPLPRSAAAARTRPAPATAPAGNPTERPRASAPPDRPAQPARASGAGSPAAAPQHPVLSAARTLAARIAGQRAPQESGAGLAHPHIVARPSLSPSSTLPAGTARVVACSGGFYNRAPRWSRRRCY</sequence>
<dbReference type="InterPro" id="IPR048650">
    <property type="entry name" value="ISOA1-3-like_C"/>
</dbReference>
<dbReference type="Gene3D" id="2.60.40.10">
    <property type="entry name" value="Immunoglobulins"/>
    <property type="match status" value="1"/>
</dbReference>
<dbReference type="Gene3D" id="3.20.20.80">
    <property type="entry name" value="Glycosidases"/>
    <property type="match status" value="1"/>
</dbReference>
<dbReference type="AlphaFoldDB" id="A0AAW1SDH8"/>
<dbReference type="Pfam" id="PF21156">
    <property type="entry name" value="ISOA1-3_C"/>
    <property type="match status" value="1"/>
</dbReference>
<feature type="compositionally biased region" description="Low complexity" evidence="6">
    <location>
        <begin position="796"/>
        <end position="822"/>
    </location>
</feature>
<accession>A0AAW1SDH8</accession>
<dbReference type="InterPro" id="IPR044505">
    <property type="entry name" value="GlgX_Isoamylase_N_E_set"/>
</dbReference>
<feature type="domain" description="Glycosyl hydrolase family 13 catalytic" evidence="7">
    <location>
        <begin position="165"/>
        <end position="667"/>
    </location>
</feature>
<dbReference type="InterPro" id="IPR013780">
    <property type="entry name" value="Glyco_hydro_b"/>
</dbReference>
<name>A0AAW1SDH8_9CHLO</name>
<evidence type="ECO:0000256" key="5">
    <source>
        <dbReference type="ARBA" id="ARBA00022946"/>
    </source>
</evidence>
<dbReference type="SUPFAM" id="SSF51445">
    <property type="entry name" value="(Trans)glycosidases"/>
    <property type="match status" value="1"/>
</dbReference>
<evidence type="ECO:0000256" key="1">
    <source>
        <dbReference type="ARBA" id="ARBA00004229"/>
    </source>
</evidence>
<dbReference type="CDD" id="cd11326">
    <property type="entry name" value="AmyAc_Glg_debranch"/>
    <property type="match status" value="1"/>
</dbReference>
<evidence type="ECO:0000256" key="3">
    <source>
        <dbReference type="ARBA" id="ARBA00022528"/>
    </source>
</evidence>
<evidence type="ECO:0000256" key="2">
    <source>
        <dbReference type="ARBA" id="ARBA00008061"/>
    </source>
</evidence>
<dbReference type="InterPro" id="IPR013783">
    <property type="entry name" value="Ig-like_fold"/>
</dbReference>
<dbReference type="SUPFAM" id="SSF51011">
    <property type="entry name" value="Glycosyl hydrolase domain"/>
    <property type="match status" value="1"/>
</dbReference>
<dbReference type="Gene3D" id="2.60.40.1180">
    <property type="entry name" value="Golgi alpha-mannosidase II"/>
    <property type="match status" value="1"/>
</dbReference>
<dbReference type="EMBL" id="JALJOU010000006">
    <property type="protein sequence ID" value="KAK9843453.1"/>
    <property type="molecule type" value="Genomic_DNA"/>
</dbReference>
<dbReference type="InterPro" id="IPR004193">
    <property type="entry name" value="Glyco_hydro_13_N"/>
</dbReference>
<dbReference type="GO" id="GO:0019156">
    <property type="term" value="F:isoamylase activity"/>
    <property type="evidence" value="ECO:0007669"/>
    <property type="project" value="UniProtKB-ARBA"/>
</dbReference>
<reference evidence="8 9" key="1">
    <citation type="journal article" date="2024" name="Nat. Commun.">
        <title>Phylogenomics reveals the evolutionary origins of lichenization in chlorophyte algae.</title>
        <authorList>
            <person name="Puginier C."/>
            <person name="Libourel C."/>
            <person name="Otte J."/>
            <person name="Skaloud P."/>
            <person name="Haon M."/>
            <person name="Grisel S."/>
            <person name="Petersen M."/>
            <person name="Berrin J.G."/>
            <person name="Delaux P.M."/>
            <person name="Dal Grande F."/>
            <person name="Keller J."/>
        </authorList>
    </citation>
    <scope>NUCLEOTIDE SEQUENCE [LARGE SCALE GENOMIC DNA]</scope>
    <source>
        <strain evidence="8 9">SAG 245.80</strain>
    </source>
</reference>
<feature type="region of interest" description="Disordered" evidence="6">
    <location>
        <begin position="796"/>
        <end position="855"/>
    </location>
</feature>
<protein>
    <recommendedName>
        <fullName evidence="7">Glycosyl hydrolase family 13 catalytic domain-containing protein</fullName>
    </recommendedName>
</protein>
<comment type="caution">
    <text evidence="8">The sequence shown here is derived from an EMBL/GenBank/DDBJ whole genome shotgun (WGS) entry which is preliminary data.</text>
</comment>
<keyword evidence="3" id="KW-0150">Chloroplast</keyword>
<dbReference type="Proteomes" id="UP001445335">
    <property type="component" value="Unassembled WGS sequence"/>
</dbReference>
<proteinExistence type="inferred from homology"/>
<keyword evidence="4" id="KW-0934">Plastid</keyword>
<dbReference type="GO" id="GO:0005975">
    <property type="term" value="P:carbohydrate metabolic process"/>
    <property type="evidence" value="ECO:0007669"/>
    <property type="project" value="InterPro"/>
</dbReference>
<evidence type="ECO:0000313" key="8">
    <source>
        <dbReference type="EMBL" id="KAK9843453.1"/>
    </source>
</evidence>